<dbReference type="Gene3D" id="3.90.180.10">
    <property type="entry name" value="Medium-chain alcohol dehydrogenases, catalytic domain"/>
    <property type="match status" value="2"/>
</dbReference>
<name>A0ABC8UXT5_9AQUA</name>
<dbReference type="FunFam" id="3.40.50.720:FF:000022">
    <property type="entry name" value="Cinnamyl alcohol dehydrogenase"/>
    <property type="match status" value="1"/>
</dbReference>
<accession>A0ABC8UXT5</accession>
<gene>
    <name evidence="5" type="ORF">ILEXP_LOCUS39402</name>
    <name evidence="6" type="ORF">ILEXP_LOCUS56327</name>
</gene>
<evidence type="ECO:0000256" key="3">
    <source>
        <dbReference type="ARBA" id="ARBA00022833"/>
    </source>
</evidence>
<dbReference type="EMBL" id="CAUOFW020009468">
    <property type="protein sequence ID" value="CAK9185880.1"/>
    <property type="molecule type" value="Genomic_DNA"/>
</dbReference>
<dbReference type="SUPFAM" id="SSF51735">
    <property type="entry name" value="NAD(P)-binding Rossmann-fold domains"/>
    <property type="match status" value="1"/>
</dbReference>
<comment type="cofactor">
    <cofactor evidence="1">
        <name>Zn(2+)</name>
        <dbReference type="ChEBI" id="CHEBI:29105"/>
    </cofactor>
</comment>
<organism evidence="6 7">
    <name type="scientific">Ilex paraguariensis</name>
    <name type="common">yerba mate</name>
    <dbReference type="NCBI Taxonomy" id="185542"/>
    <lineage>
        <taxon>Eukaryota</taxon>
        <taxon>Viridiplantae</taxon>
        <taxon>Streptophyta</taxon>
        <taxon>Embryophyta</taxon>
        <taxon>Tracheophyta</taxon>
        <taxon>Spermatophyta</taxon>
        <taxon>Magnoliopsida</taxon>
        <taxon>eudicotyledons</taxon>
        <taxon>Gunneridae</taxon>
        <taxon>Pentapetalae</taxon>
        <taxon>asterids</taxon>
        <taxon>campanulids</taxon>
        <taxon>Aquifoliales</taxon>
        <taxon>Aquifoliaceae</taxon>
        <taxon>Ilex</taxon>
    </lineage>
</organism>
<dbReference type="InterPro" id="IPR011032">
    <property type="entry name" value="GroES-like_sf"/>
</dbReference>
<dbReference type="InterPro" id="IPR036291">
    <property type="entry name" value="NAD(P)-bd_dom_sf"/>
</dbReference>
<evidence type="ECO:0000256" key="4">
    <source>
        <dbReference type="ARBA" id="ARBA00023002"/>
    </source>
</evidence>
<dbReference type="GO" id="GO:0016491">
    <property type="term" value="F:oxidoreductase activity"/>
    <property type="evidence" value="ECO:0007669"/>
    <property type="project" value="UniProtKB-KW"/>
</dbReference>
<keyword evidence="2" id="KW-0479">Metal-binding</keyword>
<dbReference type="Gene3D" id="3.40.50.720">
    <property type="entry name" value="NAD(P)-binding Rossmann-like Domain"/>
    <property type="match status" value="2"/>
</dbReference>
<comment type="caution">
    <text evidence="6">The sequence shown here is derived from an EMBL/GenBank/DDBJ whole genome shotgun (WGS) entry which is preliminary data.</text>
</comment>
<dbReference type="Proteomes" id="UP001642360">
    <property type="component" value="Unassembled WGS sequence"/>
</dbReference>
<keyword evidence="7" id="KW-1185">Reference proteome</keyword>
<protein>
    <recommendedName>
        <fullName evidence="8">Alcohol dehydrogenase-like C-terminal domain-containing protein</fullName>
    </recommendedName>
</protein>
<keyword evidence="4" id="KW-0560">Oxidoreductase</keyword>
<dbReference type="InterPro" id="IPR047109">
    <property type="entry name" value="CAD-like"/>
</dbReference>
<evidence type="ECO:0000313" key="5">
    <source>
        <dbReference type="EMBL" id="CAK9169916.1"/>
    </source>
</evidence>
<reference evidence="6 7" key="1">
    <citation type="submission" date="2024-02" db="EMBL/GenBank/DDBJ databases">
        <authorList>
            <person name="Vignale AGUSTIN F."/>
            <person name="Sosa J E."/>
            <person name="Modenutti C."/>
        </authorList>
    </citation>
    <scope>NUCLEOTIDE SEQUENCE [LARGE SCALE GENOMIC DNA]</scope>
</reference>
<evidence type="ECO:0008006" key="8">
    <source>
        <dbReference type="Google" id="ProtNLM"/>
    </source>
</evidence>
<dbReference type="GO" id="GO:0046872">
    <property type="term" value="F:metal ion binding"/>
    <property type="evidence" value="ECO:0007669"/>
    <property type="project" value="UniProtKB-KW"/>
</dbReference>
<proteinExistence type="predicted"/>
<dbReference type="EMBL" id="CAUOFW020005393">
    <property type="protein sequence ID" value="CAK9169916.1"/>
    <property type="molecule type" value="Genomic_DNA"/>
</dbReference>
<evidence type="ECO:0000313" key="7">
    <source>
        <dbReference type="Proteomes" id="UP001642360"/>
    </source>
</evidence>
<evidence type="ECO:0000256" key="2">
    <source>
        <dbReference type="ARBA" id="ARBA00022723"/>
    </source>
</evidence>
<evidence type="ECO:0000256" key="1">
    <source>
        <dbReference type="ARBA" id="ARBA00001947"/>
    </source>
</evidence>
<sequence>MRKGCHKMILTYNSTYFDGTRTYGGYSDIIVVKEHFVICWPDNLPLDVGSPLRNFGLDKPGMYISVVGLGVLGHVAMKLAKAFGAKVTVISTSPAKKKEAIEHLGPDSFLVSSDQAQLQHDGKLTLLGSPKALELPVMPMLAGRKIVAGSGIGGIKETQEMIEFCAKHNITADVEVIPMKYVNTAMDCLAKADVRYQFVINIGNMLKAA</sequence>
<keyword evidence="3" id="KW-0862">Zinc</keyword>
<evidence type="ECO:0000313" key="6">
    <source>
        <dbReference type="EMBL" id="CAK9185880.1"/>
    </source>
</evidence>
<dbReference type="PANTHER" id="PTHR42683">
    <property type="entry name" value="ALDEHYDE REDUCTASE"/>
    <property type="match status" value="1"/>
</dbReference>
<dbReference type="SUPFAM" id="SSF50129">
    <property type="entry name" value="GroES-like"/>
    <property type="match status" value="1"/>
</dbReference>
<dbReference type="AlphaFoldDB" id="A0ABC8UXT5"/>